<dbReference type="InterPro" id="IPR013022">
    <property type="entry name" value="Xyl_isomerase-like_TIM-brl"/>
</dbReference>
<dbReference type="RefSeq" id="WP_161409744.1">
    <property type="nucleotide sequence ID" value="NZ_WTUZ01000022.1"/>
</dbReference>
<evidence type="ECO:0000259" key="1">
    <source>
        <dbReference type="Pfam" id="PF01261"/>
    </source>
</evidence>
<evidence type="ECO:0000313" key="2">
    <source>
        <dbReference type="EMBL" id="MZQ85508.1"/>
    </source>
</evidence>
<sequence>MRLATMTSLFRERSEGDGHIGYEESIQRCKNAGFSVLDLNMCAMIHNKTELNGPDWEVALYRIKEAAEKADVEFCQSHPPYLPGTKLYPAGSEEETFFNEITRRSLIASSVLGVKTAVFHPLTEMSLDEHSMEANLRLNHQVYDPIMEQAAKLNVNLAFENMFDANSRRRFGVTAEELIELADSYKDPRVGVCWDIGHANRVYGSQLRPIRLLGKRIIALHVDDNQGLADDHLLPFLGNIDWKSIMPLWNEIGYKGDFVYEIKMNNGMPEKLKDLTAGYSYEVGQYLLSMANGSSEA</sequence>
<gene>
    <name evidence="2" type="ORF">GQF01_25650</name>
</gene>
<proteinExistence type="predicted"/>
<accession>A0A6L8V548</accession>
<dbReference type="SUPFAM" id="SSF51658">
    <property type="entry name" value="Xylose isomerase-like"/>
    <property type="match status" value="1"/>
</dbReference>
<dbReference type="PANTHER" id="PTHR12110">
    <property type="entry name" value="HYDROXYPYRUVATE ISOMERASE"/>
    <property type="match status" value="1"/>
</dbReference>
<dbReference type="PANTHER" id="PTHR12110:SF53">
    <property type="entry name" value="BLR5974 PROTEIN"/>
    <property type="match status" value="1"/>
</dbReference>
<name>A0A6L8V548_9BACL</name>
<reference evidence="2 3" key="1">
    <citation type="submission" date="2019-12" db="EMBL/GenBank/DDBJ databases">
        <title>Paenibacillus sp. nov. sp. isolated from soil.</title>
        <authorList>
            <person name="Kim J."/>
            <person name="Jeong S.E."/>
            <person name="Jung H.S."/>
            <person name="Jeon C.O."/>
        </authorList>
    </citation>
    <scope>NUCLEOTIDE SEQUENCE [LARGE SCALE GENOMIC DNA]</scope>
    <source>
        <strain evidence="2 3">5J-6</strain>
    </source>
</reference>
<dbReference type="Pfam" id="PF01261">
    <property type="entry name" value="AP_endonuc_2"/>
    <property type="match status" value="1"/>
</dbReference>
<dbReference type="Gene3D" id="3.20.20.150">
    <property type="entry name" value="Divalent-metal-dependent TIM barrel enzymes"/>
    <property type="match status" value="1"/>
</dbReference>
<feature type="domain" description="Xylose isomerase-like TIM barrel" evidence="1">
    <location>
        <begin position="27"/>
        <end position="266"/>
    </location>
</feature>
<dbReference type="InterPro" id="IPR036237">
    <property type="entry name" value="Xyl_isomerase-like_sf"/>
</dbReference>
<keyword evidence="3" id="KW-1185">Reference proteome</keyword>
<dbReference type="InterPro" id="IPR050312">
    <property type="entry name" value="IolE/XylAMocC-like"/>
</dbReference>
<dbReference type="Proteomes" id="UP000481087">
    <property type="component" value="Unassembled WGS sequence"/>
</dbReference>
<protein>
    <submittedName>
        <fullName evidence="2">TIM barrel protein</fullName>
    </submittedName>
</protein>
<comment type="caution">
    <text evidence="2">The sequence shown here is derived from an EMBL/GenBank/DDBJ whole genome shotgun (WGS) entry which is preliminary data.</text>
</comment>
<organism evidence="2 3">
    <name type="scientific">Paenibacillus silvestris</name>
    <dbReference type="NCBI Taxonomy" id="2606219"/>
    <lineage>
        <taxon>Bacteria</taxon>
        <taxon>Bacillati</taxon>
        <taxon>Bacillota</taxon>
        <taxon>Bacilli</taxon>
        <taxon>Bacillales</taxon>
        <taxon>Paenibacillaceae</taxon>
        <taxon>Paenibacillus</taxon>
    </lineage>
</organism>
<dbReference type="EMBL" id="WTUZ01000022">
    <property type="protein sequence ID" value="MZQ85508.1"/>
    <property type="molecule type" value="Genomic_DNA"/>
</dbReference>
<evidence type="ECO:0000313" key="3">
    <source>
        <dbReference type="Proteomes" id="UP000481087"/>
    </source>
</evidence>
<dbReference type="AlphaFoldDB" id="A0A6L8V548"/>